<reference evidence="3" key="1">
    <citation type="journal article" date="2017" name="Nat. Commun.">
        <title>The North American bullfrog draft genome provides insight into hormonal regulation of long noncoding RNA.</title>
        <authorList>
            <person name="Hammond S.A."/>
            <person name="Warren R.L."/>
            <person name="Vandervalk B.P."/>
            <person name="Kucuk E."/>
            <person name="Khan H."/>
            <person name="Gibb E.A."/>
            <person name="Pandoh P."/>
            <person name="Kirk H."/>
            <person name="Zhao Y."/>
            <person name="Jones M."/>
            <person name="Mungall A.J."/>
            <person name="Coope R."/>
            <person name="Pleasance S."/>
            <person name="Moore R.A."/>
            <person name="Holt R.A."/>
            <person name="Round J.M."/>
            <person name="Ohora S."/>
            <person name="Walle B.V."/>
            <person name="Veldhoen N."/>
            <person name="Helbing C.C."/>
            <person name="Birol I."/>
        </authorList>
    </citation>
    <scope>NUCLEOTIDE SEQUENCE [LARGE SCALE GENOMIC DNA]</scope>
</reference>
<evidence type="ECO:0000256" key="1">
    <source>
        <dbReference type="SAM" id="Coils"/>
    </source>
</evidence>
<keyword evidence="1" id="KW-0175">Coiled coil</keyword>
<dbReference type="AlphaFoldDB" id="A0A2G9Q9B3"/>
<sequence>MAWNGHIDAMRNQLDSLKNRLDSMQQEMKNVIAVLGRI</sequence>
<accession>A0A2G9Q9B3</accession>
<evidence type="ECO:0000313" key="3">
    <source>
        <dbReference type="Proteomes" id="UP000228934"/>
    </source>
</evidence>
<evidence type="ECO:0000313" key="2">
    <source>
        <dbReference type="EMBL" id="PIO12202.1"/>
    </source>
</evidence>
<proteinExistence type="predicted"/>
<protein>
    <submittedName>
        <fullName evidence="2">Uncharacterized protein</fullName>
    </submittedName>
</protein>
<gene>
    <name evidence="2" type="ORF">AB205_0045660</name>
</gene>
<feature type="coiled-coil region" evidence="1">
    <location>
        <begin position="7"/>
        <end position="34"/>
    </location>
</feature>
<dbReference type="EMBL" id="KZ060506">
    <property type="protein sequence ID" value="PIO12202.1"/>
    <property type="molecule type" value="Genomic_DNA"/>
</dbReference>
<keyword evidence="3" id="KW-1185">Reference proteome</keyword>
<organism evidence="2 3">
    <name type="scientific">Aquarana catesbeiana</name>
    <name type="common">American bullfrog</name>
    <name type="synonym">Rana catesbeiana</name>
    <dbReference type="NCBI Taxonomy" id="8400"/>
    <lineage>
        <taxon>Eukaryota</taxon>
        <taxon>Metazoa</taxon>
        <taxon>Chordata</taxon>
        <taxon>Craniata</taxon>
        <taxon>Vertebrata</taxon>
        <taxon>Euteleostomi</taxon>
        <taxon>Amphibia</taxon>
        <taxon>Batrachia</taxon>
        <taxon>Anura</taxon>
        <taxon>Neobatrachia</taxon>
        <taxon>Ranoidea</taxon>
        <taxon>Ranidae</taxon>
        <taxon>Aquarana</taxon>
    </lineage>
</organism>
<name>A0A2G9Q9B3_AQUCT</name>
<dbReference type="Proteomes" id="UP000228934">
    <property type="component" value="Unassembled WGS sequence"/>
</dbReference>